<dbReference type="PRINTS" id="PR00344">
    <property type="entry name" value="BCTRLSENSOR"/>
</dbReference>
<dbReference type="EC" id="2.7.13.3" evidence="3"/>
<reference evidence="14" key="1">
    <citation type="submission" date="2017-04" db="EMBL/GenBank/DDBJ databases">
        <authorList>
            <person name="Song Y."/>
            <person name="Cho B.-K."/>
        </authorList>
    </citation>
    <scope>NUCLEOTIDE SEQUENCE [LARGE SCALE GENOMIC DNA]</scope>
    <source>
        <strain evidence="14">SL1</strain>
    </source>
</reference>
<dbReference type="KEGG" id="cdrk:B9W14_13550"/>
<evidence type="ECO:0000256" key="6">
    <source>
        <dbReference type="ARBA" id="ARBA00022692"/>
    </source>
</evidence>
<dbReference type="PANTHER" id="PTHR45453">
    <property type="entry name" value="PHOSPHATE REGULON SENSOR PROTEIN PHOR"/>
    <property type="match status" value="1"/>
</dbReference>
<dbReference type="InterPro" id="IPR004358">
    <property type="entry name" value="Sig_transdc_His_kin-like_C"/>
</dbReference>
<dbReference type="GO" id="GO:0000155">
    <property type="term" value="F:phosphorelay sensor kinase activity"/>
    <property type="evidence" value="ECO:0007669"/>
    <property type="project" value="TreeGrafter"/>
</dbReference>
<keyword evidence="5" id="KW-0808">Transferase</keyword>
<proteinExistence type="predicted"/>
<keyword evidence="6 11" id="KW-0812">Transmembrane</keyword>
<evidence type="ECO:0000256" key="10">
    <source>
        <dbReference type="ARBA" id="ARBA00023136"/>
    </source>
</evidence>
<dbReference type="InterPro" id="IPR036890">
    <property type="entry name" value="HATPase_C_sf"/>
</dbReference>
<comment type="subcellular location">
    <subcellularLocation>
        <location evidence="2">Cell membrane</location>
        <topology evidence="2">Multi-pass membrane protein</topology>
    </subcellularLocation>
</comment>
<keyword evidence="13" id="KW-0067">ATP-binding</keyword>
<evidence type="ECO:0000256" key="5">
    <source>
        <dbReference type="ARBA" id="ARBA00022679"/>
    </source>
</evidence>
<feature type="transmembrane region" description="Helical" evidence="11">
    <location>
        <begin position="14"/>
        <end position="34"/>
    </location>
</feature>
<gene>
    <name evidence="13" type="ORF">B9W14_13550</name>
</gene>
<evidence type="ECO:0000256" key="8">
    <source>
        <dbReference type="ARBA" id="ARBA00022989"/>
    </source>
</evidence>
<dbReference type="GO" id="GO:0005524">
    <property type="term" value="F:ATP binding"/>
    <property type="evidence" value="ECO:0007669"/>
    <property type="project" value="UniProtKB-KW"/>
</dbReference>
<keyword evidence="14" id="KW-1185">Reference proteome</keyword>
<evidence type="ECO:0000256" key="9">
    <source>
        <dbReference type="ARBA" id="ARBA00023012"/>
    </source>
</evidence>
<dbReference type="Gene3D" id="3.30.565.10">
    <property type="entry name" value="Histidine kinase-like ATPase, C-terminal domain"/>
    <property type="match status" value="1"/>
</dbReference>
<dbReference type="OrthoDB" id="9780487at2"/>
<keyword evidence="9" id="KW-0902">Two-component regulatory system</keyword>
<dbReference type="InterPro" id="IPR003594">
    <property type="entry name" value="HATPase_dom"/>
</dbReference>
<evidence type="ECO:0000256" key="11">
    <source>
        <dbReference type="SAM" id="Phobius"/>
    </source>
</evidence>
<dbReference type="PANTHER" id="PTHR45453:SF2">
    <property type="entry name" value="HISTIDINE KINASE"/>
    <property type="match status" value="1"/>
</dbReference>
<evidence type="ECO:0000256" key="7">
    <source>
        <dbReference type="ARBA" id="ARBA00022777"/>
    </source>
</evidence>
<evidence type="ECO:0000256" key="2">
    <source>
        <dbReference type="ARBA" id="ARBA00004651"/>
    </source>
</evidence>
<keyword evidence="10 11" id="KW-0472">Membrane</keyword>
<dbReference type="Proteomes" id="UP000244910">
    <property type="component" value="Chromosome"/>
</dbReference>
<dbReference type="GO" id="GO:0005886">
    <property type="term" value="C:plasma membrane"/>
    <property type="evidence" value="ECO:0007669"/>
    <property type="project" value="UniProtKB-SubCell"/>
</dbReference>
<evidence type="ECO:0000256" key="1">
    <source>
        <dbReference type="ARBA" id="ARBA00000085"/>
    </source>
</evidence>
<accession>A0A2U8DRV7</accession>
<sequence>MNKKVLVNFIKDKLSFTIGYFLNTILILLYIYLLGAQIDLLYPLLLSIILYIFIILNEWVKYYKFNRNLNEGIENRYFNLNSRTNEQKEAAKTILKIHENYTNKISSIYAQDTENKYFLSQWIHNIKTPASLIDLIIQKSTKYTSFNLKNEVDILKLFFDIREENNKVRNGLEQVLNISRLSDFSKDYEPQTVDLISLLREVINSKKSHFIYNNVFPKIEFQYKKSLIITDKKWNKFILEQIISNSIKYSAVNKEKKYIHFNIYINDNKTKLTIRDEGVGIPSYDMKRVFEPFFTGENGRKVHDATGIGLYICKLVSKKLNHNIFIESELNEGTTVSIIYPSKI</sequence>
<evidence type="ECO:0000256" key="4">
    <source>
        <dbReference type="ARBA" id="ARBA00022475"/>
    </source>
</evidence>
<dbReference type="RefSeq" id="WP_032078205.1">
    <property type="nucleotide sequence ID" value="NZ_CP020953.1"/>
</dbReference>
<evidence type="ECO:0000313" key="14">
    <source>
        <dbReference type="Proteomes" id="UP000244910"/>
    </source>
</evidence>
<feature type="domain" description="Histidine kinase" evidence="12">
    <location>
        <begin position="121"/>
        <end position="344"/>
    </location>
</feature>
<dbReference type="EMBL" id="CP020953">
    <property type="protein sequence ID" value="AWI05483.1"/>
    <property type="molecule type" value="Genomic_DNA"/>
</dbReference>
<dbReference type="InterPro" id="IPR050351">
    <property type="entry name" value="BphY/WalK/GraS-like"/>
</dbReference>
<dbReference type="GO" id="GO:0016036">
    <property type="term" value="P:cellular response to phosphate starvation"/>
    <property type="evidence" value="ECO:0007669"/>
    <property type="project" value="TreeGrafter"/>
</dbReference>
<feature type="transmembrane region" description="Helical" evidence="11">
    <location>
        <begin position="40"/>
        <end position="60"/>
    </location>
</feature>
<keyword evidence="4" id="KW-1003">Cell membrane</keyword>
<keyword evidence="7" id="KW-0418">Kinase</keyword>
<comment type="catalytic activity">
    <reaction evidence="1">
        <text>ATP + protein L-histidine = ADP + protein N-phospho-L-histidine.</text>
        <dbReference type="EC" id="2.7.13.3"/>
    </reaction>
</comment>
<evidence type="ECO:0000313" key="13">
    <source>
        <dbReference type="EMBL" id="AWI05483.1"/>
    </source>
</evidence>
<dbReference type="PROSITE" id="PS50109">
    <property type="entry name" value="HIS_KIN"/>
    <property type="match status" value="1"/>
</dbReference>
<organism evidence="13 14">
    <name type="scientific">Clostridium drakei</name>
    <dbReference type="NCBI Taxonomy" id="332101"/>
    <lineage>
        <taxon>Bacteria</taxon>
        <taxon>Bacillati</taxon>
        <taxon>Bacillota</taxon>
        <taxon>Clostridia</taxon>
        <taxon>Eubacteriales</taxon>
        <taxon>Clostridiaceae</taxon>
        <taxon>Clostridium</taxon>
    </lineage>
</organism>
<evidence type="ECO:0000256" key="3">
    <source>
        <dbReference type="ARBA" id="ARBA00012438"/>
    </source>
</evidence>
<dbReference type="InterPro" id="IPR005467">
    <property type="entry name" value="His_kinase_dom"/>
</dbReference>
<evidence type="ECO:0000259" key="12">
    <source>
        <dbReference type="PROSITE" id="PS50109"/>
    </source>
</evidence>
<keyword evidence="8 11" id="KW-1133">Transmembrane helix</keyword>
<protein>
    <recommendedName>
        <fullName evidence="3">histidine kinase</fullName>
        <ecNumber evidence="3">2.7.13.3</ecNumber>
    </recommendedName>
</protein>
<dbReference type="GO" id="GO:0004721">
    <property type="term" value="F:phosphoprotein phosphatase activity"/>
    <property type="evidence" value="ECO:0007669"/>
    <property type="project" value="TreeGrafter"/>
</dbReference>
<dbReference type="SUPFAM" id="SSF55874">
    <property type="entry name" value="ATPase domain of HSP90 chaperone/DNA topoisomerase II/histidine kinase"/>
    <property type="match status" value="1"/>
</dbReference>
<keyword evidence="13" id="KW-0547">Nucleotide-binding</keyword>
<dbReference type="SMART" id="SM00387">
    <property type="entry name" value="HATPase_c"/>
    <property type="match status" value="1"/>
</dbReference>
<dbReference type="Pfam" id="PF02518">
    <property type="entry name" value="HATPase_c"/>
    <property type="match status" value="1"/>
</dbReference>
<dbReference type="AlphaFoldDB" id="A0A2U8DRV7"/>
<name>A0A2U8DRV7_9CLOT</name>